<organism evidence="4 5">
    <name type="scientific">Nelumbo nucifera</name>
    <name type="common">Sacred lotus</name>
    <dbReference type="NCBI Taxonomy" id="4432"/>
    <lineage>
        <taxon>Eukaryota</taxon>
        <taxon>Viridiplantae</taxon>
        <taxon>Streptophyta</taxon>
        <taxon>Embryophyta</taxon>
        <taxon>Tracheophyta</taxon>
        <taxon>Spermatophyta</taxon>
        <taxon>Magnoliopsida</taxon>
        <taxon>Proteales</taxon>
        <taxon>Nelumbonaceae</taxon>
        <taxon>Nelumbo</taxon>
    </lineage>
</organism>
<evidence type="ECO:0000313" key="4">
    <source>
        <dbReference type="EMBL" id="DAD27470.1"/>
    </source>
</evidence>
<feature type="compositionally biased region" description="Basic and acidic residues" evidence="2">
    <location>
        <begin position="280"/>
        <end position="292"/>
    </location>
</feature>
<comment type="caution">
    <text evidence="4">The sequence shown here is derived from an EMBL/GenBank/DDBJ whole genome shotgun (WGS) entry which is preliminary data.</text>
</comment>
<feature type="domain" description="U1-type" evidence="3">
    <location>
        <begin position="215"/>
        <end position="249"/>
    </location>
</feature>
<dbReference type="Gene3D" id="3.30.160.60">
    <property type="entry name" value="Classic Zinc Finger"/>
    <property type="match status" value="2"/>
</dbReference>
<keyword evidence="5" id="KW-1185">Reference proteome</keyword>
<dbReference type="PANTHER" id="PTHR47487:SF8">
    <property type="entry name" value="OS08G0270900 PROTEIN"/>
    <property type="match status" value="1"/>
</dbReference>
<evidence type="ECO:0000256" key="1">
    <source>
        <dbReference type="SAM" id="Coils"/>
    </source>
</evidence>
<dbReference type="GO" id="GO:0003676">
    <property type="term" value="F:nucleic acid binding"/>
    <property type="evidence" value="ECO:0007669"/>
    <property type="project" value="InterPro"/>
</dbReference>
<name>A0A822Y4L2_NELNU</name>
<proteinExistence type="predicted"/>
<evidence type="ECO:0000256" key="2">
    <source>
        <dbReference type="SAM" id="MobiDB-lite"/>
    </source>
</evidence>
<reference evidence="4 5" key="1">
    <citation type="journal article" date="2020" name="Mol. Biol. Evol.">
        <title>Distinct Expression and Methylation Patterns for Genes with Different Fates following a Single Whole-Genome Duplication in Flowering Plants.</title>
        <authorList>
            <person name="Shi T."/>
            <person name="Rahmani R.S."/>
            <person name="Gugger P.F."/>
            <person name="Wang M."/>
            <person name="Li H."/>
            <person name="Zhang Y."/>
            <person name="Li Z."/>
            <person name="Wang Q."/>
            <person name="Van de Peer Y."/>
            <person name="Marchal K."/>
            <person name="Chen J."/>
        </authorList>
    </citation>
    <scope>NUCLEOTIDE SEQUENCE [LARGE SCALE GENOMIC DNA]</scope>
    <source>
        <tissue evidence="4">Leaf</tissue>
    </source>
</reference>
<dbReference type="Pfam" id="PF12874">
    <property type="entry name" value="zf-met"/>
    <property type="match status" value="2"/>
</dbReference>
<sequence length="414" mass="46355">MDFRFRRYDGAPSTFFSSATTSSYFTEQALRAGYISGDIRGNGFVRNSVDVQESIQREIEKDRIREEILSAELERRRVLEAEVRRELQMERELAALRRAEGFFSVLSEPRVSFIHHLRGSRFEERLSFPGSREIGVMTPEGSRREDRLSCSGKQETGVVEPLPFQRHPEATEISKGKVVFLAKPVNTSLAGTKRKETAVATGTGELSITGAKKKPQEWSCALCQISATSEQVLEDHLRGKKHKAKEEQMKASKMTVKNTGSSTPLPKKTDKPTKLSALSEEPKQGKQQEGKQQHAKQNVVTLVQKKQKKESKKKTAEAPLSKKQKREDLKNKFKLWCDMCHVGANSERVMAAHKSGKKHMARLKLVKQNGGADPDATTMPDTTQGESENGELAAKITEEMENKWGLCCGPCGDF</sequence>
<gene>
    <name evidence="4" type="ORF">HUJ06_028938</name>
</gene>
<dbReference type="GO" id="GO:0008270">
    <property type="term" value="F:zinc ion binding"/>
    <property type="evidence" value="ECO:0007669"/>
    <property type="project" value="InterPro"/>
</dbReference>
<dbReference type="EMBL" id="DUZY01000002">
    <property type="protein sequence ID" value="DAD27470.1"/>
    <property type="molecule type" value="Genomic_DNA"/>
</dbReference>
<protein>
    <recommendedName>
        <fullName evidence="3">U1-type domain-containing protein</fullName>
    </recommendedName>
</protein>
<feature type="region of interest" description="Disordered" evidence="2">
    <location>
        <begin position="133"/>
        <end position="154"/>
    </location>
</feature>
<dbReference type="InterPro" id="IPR003604">
    <property type="entry name" value="Matrin/U1-like-C_Znf_C2H2"/>
</dbReference>
<dbReference type="SUPFAM" id="SSF57667">
    <property type="entry name" value="beta-beta-alpha zinc fingers"/>
    <property type="match status" value="2"/>
</dbReference>
<dbReference type="InterPro" id="IPR036236">
    <property type="entry name" value="Znf_C2H2_sf"/>
</dbReference>
<evidence type="ECO:0000313" key="5">
    <source>
        <dbReference type="Proteomes" id="UP000607653"/>
    </source>
</evidence>
<evidence type="ECO:0000259" key="3">
    <source>
        <dbReference type="SMART" id="SM00451"/>
    </source>
</evidence>
<keyword evidence="1" id="KW-0175">Coiled coil</keyword>
<feature type="domain" description="U1-type" evidence="3">
    <location>
        <begin position="332"/>
        <end position="366"/>
    </location>
</feature>
<dbReference type="AlphaFoldDB" id="A0A822Y4L2"/>
<dbReference type="InterPro" id="IPR013087">
    <property type="entry name" value="Znf_C2H2_type"/>
</dbReference>
<dbReference type="Proteomes" id="UP000607653">
    <property type="component" value="Unassembled WGS sequence"/>
</dbReference>
<dbReference type="PANTHER" id="PTHR47487">
    <property type="entry name" value="OS06G0651300 PROTEIN-RELATED"/>
    <property type="match status" value="1"/>
</dbReference>
<accession>A0A822Y4L2</accession>
<feature type="coiled-coil region" evidence="1">
    <location>
        <begin position="61"/>
        <end position="99"/>
    </location>
</feature>
<feature type="region of interest" description="Disordered" evidence="2">
    <location>
        <begin position="234"/>
        <end position="325"/>
    </location>
</feature>
<dbReference type="SMART" id="SM00451">
    <property type="entry name" value="ZnF_U1"/>
    <property type="match status" value="2"/>
</dbReference>